<feature type="compositionally biased region" description="Basic and acidic residues" evidence="3">
    <location>
        <begin position="139"/>
        <end position="151"/>
    </location>
</feature>
<feature type="region of interest" description="Disordered" evidence="3">
    <location>
        <begin position="48"/>
        <end position="152"/>
    </location>
</feature>
<dbReference type="InterPro" id="IPR013320">
    <property type="entry name" value="ConA-like_dom_sf"/>
</dbReference>
<sequence>MSSMDPAKLKVADLRTELTARGLDSKGNKAVLVKRLKDALEKELMQGTLYTTLEKPEPANSETEASLTSNDKQETGENGEQAEEKGNSEESEDKPEEDIESKEQPGSSQPEGESEQKGEKRKRSTSSPERSQRRRSRSPIKEDEPTIDSDKVQLSWYDSDLHLQVDKESFLSAKPLTEGVFGYAWAGVRGTHGISTGKVCYEVKLVEELKWEDFTKHDSKGGRDRYRTDHRKNQKRDKDKKGSDKKSENTKTDNGEDKEEKPTEQEDKSTEEKDTKQEEVEAKEKDRRYGYEKPETTEEKPEKSEEQPMETDATEDTKTLEDTENESKQKNEKPEEDEEKKEVPSEPIPTHLFRIGWSLLTTGLQLGEEKYSYGYESSGKFVTDKQFTDYGTKFGAGDVIGAYLDINSENVVLRYSVNGELQPVALTVPRSDFSEENFALFPHVLSRNFAFEFNFGDKEEPWFPIHSELDEYVYLSKVEDKVPGPARPDNRGECEAIIMVGLPASGKTEWVRQHVTSNVEKRYTVIGNTFLLERMTVSGEPFKSKFKGRWSMLVDRLQKCLNKLIYTASLRRRNYIIDQTNVFPSAQRRKMRPFEGFKRHAVIVVVDDEEQARRQSLQEALDGKEVPDSTILEMKAAMSLPEKGEWLEEVTYAGLSEDEAKELVKKYNVAGKQAGYGSEKRFGRRDDRWQKGRNNYRGKYYRDRSYHDQRYDPRGPRQGGWSNQRPAGNWNRDRRDSRRPPARDWRGNGNDQVSRGNQGQGGNYNRNRSQSGNRGGWGNWVGQGWNQASYAGGSGYGGGQGNWGNNQWKYNQGGSGQGYGNYQNWNYYGQYSQNWSSQLPKGDTGIWAEMKSEVAPNITTFKLEVRNLLSTFIQHVTAENALVCGAQEKRASENWTILAPPWIFHVNDSSPGIYIELLNMFEYASQFEIVYMPETDVYREELSEQYSFETMMEDLDRNYADVFAGLWQQKQQI</sequence>
<comment type="subcellular location">
    <subcellularLocation>
        <location evidence="1">Nucleus</location>
    </subcellularLocation>
</comment>
<dbReference type="SMART" id="SM00449">
    <property type="entry name" value="SPRY"/>
    <property type="match status" value="1"/>
</dbReference>
<dbReference type="Gene3D" id="2.60.120.920">
    <property type="match status" value="2"/>
</dbReference>
<dbReference type="Pfam" id="PF02037">
    <property type="entry name" value="SAP"/>
    <property type="match status" value="1"/>
</dbReference>
<organism evidence="5 6">
    <name type="scientific">Molorchus minor</name>
    <dbReference type="NCBI Taxonomy" id="1323400"/>
    <lineage>
        <taxon>Eukaryota</taxon>
        <taxon>Metazoa</taxon>
        <taxon>Ecdysozoa</taxon>
        <taxon>Arthropoda</taxon>
        <taxon>Hexapoda</taxon>
        <taxon>Insecta</taxon>
        <taxon>Pterygota</taxon>
        <taxon>Neoptera</taxon>
        <taxon>Endopterygota</taxon>
        <taxon>Coleoptera</taxon>
        <taxon>Polyphaga</taxon>
        <taxon>Cucujiformia</taxon>
        <taxon>Chrysomeloidea</taxon>
        <taxon>Cerambycidae</taxon>
        <taxon>Lamiinae</taxon>
        <taxon>Monochamini</taxon>
        <taxon>Molorchus</taxon>
    </lineage>
</organism>
<name>A0ABQ9JWF9_9CUCU</name>
<dbReference type="InterPro" id="IPR036361">
    <property type="entry name" value="SAP_dom_sf"/>
</dbReference>
<dbReference type="SUPFAM" id="SSF52540">
    <property type="entry name" value="P-loop containing nucleoside triphosphate hydrolases"/>
    <property type="match status" value="1"/>
</dbReference>
<dbReference type="PANTHER" id="PTHR12381">
    <property type="entry name" value="HETEROGENEOUS NUCLEAR RIBONUCLEOPROTEIN U FAMILY MEMBER"/>
    <property type="match status" value="1"/>
</dbReference>
<dbReference type="Pfam" id="PF13671">
    <property type="entry name" value="AAA_33"/>
    <property type="match status" value="1"/>
</dbReference>
<dbReference type="InterPro" id="IPR003034">
    <property type="entry name" value="SAP_dom"/>
</dbReference>
<feature type="compositionally biased region" description="Basic and acidic residues" evidence="3">
    <location>
        <begin position="700"/>
        <end position="715"/>
    </location>
</feature>
<feature type="compositionally biased region" description="Basic and acidic residues" evidence="3">
    <location>
        <begin position="678"/>
        <end position="690"/>
    </location>
</feature>
<reference evidence="5" key="1">
    <citation type="journal article" date="2023" name="Insect Mol. Biol.">
        <title>Genome sequencing provides insights into the evolution of gene families encoding plant cell wall-degrading enzymes in longhorned beetles.</title>
        <authorList>
            <person name="Shin N.R."/>
            <person name="Okamura Y."/>
            <person name="Kirsch R."/>
            <person name="Pauchet Y."/>
        </authorList>
    </citation>
    <scope>NUCLEOTIDE SEQUENCE</scope>
    <source>
        <strain evidence="5">MMC_N1</strain>
    </source>
</reference>
<dbReference type="Pfam" id="PF00622">
    <property type="entry name" value="SPRY"/>
    <property type="match status" value="1"/>
</dbReference>
<dbReference type="SMART" id="SM00513">
    <property type="entry name" value="SAP"/>
    <property type="match status" value="1"/>
</dbReference>
<gene>
    <name evidence="5" type="ORF">NQ317_003419</name>
</gene>
<dbReference type="Gene3D" id="3.40.50.300">
    <property type="entry name" value="P-loop containing nucleotide triphosphate hydrolases"/>
    <property type="match status" value="1"/>
</dbReference>
<evidence type="ECO:0000313" key="6">
    <source>
        <dbReference type="Proteomes" id="UP001162164"/>
    </source>
</evidence>
<dbReference type="SUPFAM" id="SSF49899">
    <property type="entry name" value="Concanavalin A-like lectins/glucanases"/>
    <property type="match status" value="1"/>
</dbReference>
<evidence type="ECO:0000259" key="4">
    <source>
        <dbReference type="PROSITE" id="PS50800"/>
    </source>
</evidence>
<dbReference type="InterPro" id="IPR035778">
    <property type="entry name" value="SPRY_hnRNP_U"/>
</dbReference>
<dbReference type="PROSITE" id="PS50800">
    <property type="entry name" value="SAP"/>
    <property type="match status" value="1"/>
</dbReference>
<accession>A0ABQ9JWF9</accession>
<keyword evidence="2" id="KW-0539">Nucleus</keyword>
<proteinExistence type="predicted"/>
<dbReference type="EMBL" id="JAPWTJ010000171">
    <property type="protein sequence ID" value="KAJ8981698.1"/>
    <property type="molecule type" value="Genomic_DNA"/>
</dbReference>
<feature type="compositionally biased region" description="Low complexity" evidence="3">
    <location>
        <begin position="763"/>
        <end position="772"/>
    </location>
</feature>
<feature type="compositionally biased region" description="Basic and acidic residues" evidence="3">
    <location>
        <begin position="236"/>
        <end position="306"/>
    </location>
</feature>
<keyword evidence="6" id="KW-1185">Reference proteome</keyword>
<feature type="compositionally biased region" description="Basic and acidic residues" evidence="3">
    <location>
        <begin position="731"/>
        <end position="746"/>
    </location>
</feature>
<feature type="domain" description="SAP" evidence="4">
    <location>
        <begin position="6"/>
        <end position="40"/>
    </location>
</feature>
<evidence type="ECO:0000313" key="5">
    <source>
        <dbReference type="EMBL" id="KAJ8981698.1"/>
    </source>
</evidence>
<feature type="compositionally biased region" description="Basic and acidic residues" evidence="3">
    <location>
        <begin position="212"/>
        <end position="227"/>
    </location>
</feature>
<dbReference type="PANTHER" id="PTHR12381:SF56">
    <property type="entry name" value="B30.2_SPRY DOMAIN-CONTAINING PROTEIN-RELATED"/>
    <property type="match status" value="1"/>
</dbReference>
<dbReference type="InterPro" id="IPR003877">
    <property type="entry name" value="SPRY_dom"/>
</dbReference>
<dbReference type="InterPro" id="IPR027417">
    <property type="entry name" value="P-loop_NTPase"/>
</dbReference>
<dbReference type="Gene3D" id="1.10.720.30">
    <property type="entry name" value="SAP domain"/>
    <property type="match status" value="1"/>
</dbReference>
<feature type="compositionally biased region" description="Basic and acidic residues" evidence="3">
    <location>
        <begin position="315"/>
        <end position="333"/>
    </location>
</feature>
<feature type="compositionally biased region" description="Acidic residues" evidence="3">
    <location>
        <begin position="89"/>
        <end position="100"/>
    </location>
</feature>
<dbReference type="Proteomes" id="UP001162164">
    <property type="component" value="Unassembled WGS sequence"/>
</dbReference>
<evidence type="ECO:0000256" key="1">
    <source>
        <dbReference type="ARBA" id="ARBA00004123"/>
    </source>
</evidence>
<feature type="region of interest" description="Disordered" evidence="3">
    <location>
        <begin position="212"/>
        <end position="347"/>
    </location>
</feature>
<evidence type="ECO:0000256" key="2">
    <source>
        <dbReference type="ARBA" id="ARBA00023242"/>
    </source>
</evidence>
<comment type="caution">
    <text evidence="5">The sequence shown here is derived from an EMBL/GenBank/DDBJ whole genome shotgun (WGS) entry which is preliminary data.</text>
</comment>
<feature type="region of interest" description="Disordered" evidence="3">
    <location>
        <begin position="678"/>
        <end position="778"/>
    </location>
</feature>
<dbReference type="InterPro" id="IPR043136">
    <property type="entry name" value="B30.2/SPRY_sf"/>
</dbReference>
<evidence type="ECO:0000256" key="3">
    <source>
        <dbReference type="SAM" id="MobiDB-lite"/>
    </source>
</evidence>
<protein>
    <recommendedName>
        <fullName evidence="4">SAP domain-containing protein</fullName>
    </recommendedName>
</protein>
<dbReference type="CDD" id="cd12884">
    <property type="entry name" value="SPRY_hnRNP"/>
    <property type="match status" value="1"/>
</dbReference>
<dbReference type="SUPFAM" id="SSF68906">
    <property type="entry name" value="SAP domain"/>
    <property type="match status" value="1"/>
</dbReference>
<feature type="compositionally biased region" description="Polar residues" evidence="3">
    <location>
        <begin position="60"/>
        <end position="70"/>
    </location>
</feature>